<name>A0ABM8WSG3_9BURK</name>
<feature type="compositionally biased region" description="Basic and acidic residues" evidence="1">
    <location>
        <begin position="325"/>
        <end position="335"/>
    </location>
</feature>
<gene>
    <name evidence="3" type="ORF">LMG23994_01869</name>
</gene>
<accession>A0ABM8WSG3</accession>
<dbReference type="Gene3D" id="3.60.40.10">
    <property type="entry name" value="PPM-type phosphatase domain"/>
    <property type="match status" value="1"/>
</dbReference>
<keyword evidence="4" id="KW-1185">Reference proteome</keyword>
<feature type="domain" description="PPM-type phosphatase" evidence="2">
    <location>
        <begin position="26"/>
        <end position="252"/>
    </location>
</feature>
<dbReference type="InterPro" id="IPR036457">
    <property type="entry name" value="PPM-type-like_dom_sf"/>
</dbReference>
<sequence length="368" mass="39901">MLRDQLLRWLSRTVPDKGNNVSASIPIVLATDVGLERTENQDRVAAMRVDSRSGKRNGFSVVALADGMGGMVDGTSCAVQALANFFNHLATEVSSTAEGLLEDAANAANIGVYQQFRGKGGATLSAVLFTDDRKVLLVNVGDSRIYAMSDADPAVVSRLTVDDSLEEFVGGHGRELLQFIGMGEGLKPHVKNVDKDVKRVLITSDGVHFVSHETLVDVFSKAPDAYRAAERLAALARWCGAPDNASLAIVNIPEVAQCFEGRQDSGVELWDAFGSIKIICERESERQSAYSPLRQRQIEKQNISQEQRALPEIVSTPKKLRKPRKEKEKGEKEKMLSQAAAGPQLTIDIDAGSTDSNSTASENNDDKS</sequence>
<evidence type="ECO:0000259" key="2">
    <source>
        <dbReference type="PROSITE" id="PS51746"/>
    </source>
</evidence>
<dbReference type="Pfam" id="PF13672">
    <property type="entry name" value="PP2C_2"/>
    <property type="match status" value="1"/>
</dbReference>
<organism evidence="3 4">
    <name type="scientific">Cupriavidus pinatubonensis</name>
    <dbReference type="NCBI Taxonomy" id="248026"/>
    <lineage>
        <taxon>Bacteria</taxon>
        <taxon>Pseudomonadati</taxon>
        <taxon>Pseudomonadota</taxon>
        <taxon>Betaproteobacteria</taxon>
        <taxon>Burkholderiales</taxon>
        <taxon>Burkholderiaceae</taxon>
        <taxon>Cupriavidus</taxon>
    </lineage>
</organism>
<proteinExistence type="predicted"/>
<dbReference type="RefSeq" id="WP_224001584.1">
    <property type="nucleotide sequence ID" value="NZ_CAJZAF010000008.1"/>
</dbReference>
<dbReference type="InterPro" id="IPR001932">
    <property type="entry name" value="PPM-type_phosphatase-like_dom"/>
</dbReference>
<dbReference type="Proteomes" id="UP000701702">
    <property type="component" value="Unassembled WGS sequence"/>
</dbReference>
<evidence type="ECO:0000313" key="4">
    <source>
        <dbReference type="Proteomes" id="UP000701702"/>
    </source>
</evidence>
<feature type="compositionally biased region" description="Polar residues" evidence="1">
    <location>
        <begin position="353"/>
        <end position="362"/>
    </location>
</feature>
<dbReference type="PROSITE" id="PS51746">
    <property type="entry name" value="PPM_2"/>
    <property type="match status" value="1"/>
</dbReference>
<reference evidence="3 4" key="1">
    <citation type="submission" date="2021-08" db="EMBL/GenBank/DDBJ databases">
        <authorList>
            <person name="Peeters C."/>
        </authorList>
    </citation>
    <scope>NUCLEOTIDE SEQUENCE [LARGE SCALE GENOMIC DNA]</scope>
    <source>
        <strain evidence="3 4">LMG 23994</strain>
    </source>
</reference>
<evidence type="ECO:0000313" key="3">
    <source>
        <dbReference type="EMBL" id="CAG9170365.1"/>
    </source>
</evidence>
<comment type="caution">
    <text evidence="3">The sequence shown here is derived from an EMBL/GenBank/DDBJ whole genome shotgun (WGS) entry which is preliminary data.</text>
</comment>
<dbReference type="SMART" id="SM00332">
    <property type="entry name" value="PP2Cc"/>
    <property type="match status" value="1"/>
</dbReference>
<protein>
    <recommendedName>
        <fullName evidence="2">PPM-type phosphatase domain-containing protein</fullName>
    </recommendedName>
</protein>
<dbReference type="SUPFAM" id="SSF81606">
    <property type="entry name" value="PP2C-like"/>
    <property type="match status" value="1"/>
</dbReference>
<dbReference type="EMBL" id="CAJZAF010000008">
    <property type="protein sequence ID" value="CAG9170365.1"/>
    <property type="molecule type" value="Genomic_DNA"/>
</dbReference>
<evidence type="ECO:0000256" key="1">
    <source>
        <dbReference type="SAM" id="MobiDB-lite"/>
    </source>
</evidence>
<feature type="region of interest" description="Disordered" evidence="1">
    <location>
        <begin position="300"/>
        <end position="368"/>
    </location>
</feature>